<protein>
    <submittedName>
        <fullName evidence="2">Uncharacterized protein</fullName>
    </submittedName>
</protein>
<organism evidence="2 3">
    <name type="scientific">Pseudomassariella vexata</name>
    <dbReference type="NCBI Taxonomy" id="1141098"/>
    <lineage>
        <taxon>Eukaryota</taxon>
        <taxon>Fungi</taxon>
        <taxon>Dikarya</taxon>
        <taxon>Ascomycota</taxon>
        <taxon>Pezizomycotina</taxon>
        <taxon>Sordariomycetes</taxon>
        <taxon>Xylariomycetidae</taxon>
        <taxon>Amphisphaeriales</taxon>
        <taxon>Pseudomassariaceae</taxon>
        <taxon>Pseudomassariella</taxon>
    </lineage>
</organism>
<dbReference type="RefSeq" id="XP_040718729.1">
    <property type="nucleotide sequence ID" value="XM_040859580.1"/>
</dbReference>
<proteinExistence type="predicted"/>
<dbReference type="GeneID" id="63775792"/>
<comment type="caution">
    <text evidence="2">The sequence shown here is derived from an EMBL/GenBank/DDBJ whole genome shotgun (WGS) entry which is preliminary data.</text>
</comment>
<sequence length="66" mass="7609">MRVMKEVAMRATETTARVSQIRQQHKLLPQRIRPAPLLRQHHKPPMPPQTRKLGSLLLEPEPAPES</sequence>
<dbReference type="InParanoid" id="A0A1Y2EA74"/>
<reference evidence="2 3" key="1">
    <citation type="submission" date="2016-07" db="EMBL/GenBank/DDBJ databases">
        <title>Pervasive Adenine N6-methylation of Active Genes in Fungi.</title>
        <authorList>
            <consortium name="DOE Joint Genome Institute"/>
            <person name="Mondo S.J."/>
            <person name="Dannebaum R.O."/>
            <person name="Kuo R.C."/>
            <person name="Labutti K."/>
            <person name="Haridas S."/>
            <person name="Kuo A."/>
            <person name="Salamov A."/>
            <person name="Ahrendt S.R."/>
            <person name="Lipzen A."/>
            <person name="Sullivan W."/>
            <person name="Andreopoulos W.B."/>
            <person name="Clum A."/>
            <person name="Lindquist E."/>
            <person name="Daum C."/>
            <person name="Ramamoorthy G.K."/>
            <person name="Gryganskyi A."/>
            <person name="Culley D."/>
            <person name="Magnuson J.K."/>
            <person name="James T.Y."/>
            <person name="O'Malley M.A."/>
            <person name="Stajich J.E."/>
            <person name="Spatafora J.W."/>
            <person name="Visel A."/>
            <person name="Grigoriev I.V."/>
        </authorList>
    </citation>
    <scope>NUCLEOTIDE SEQUENCE [LARGE SCALE GENOMIC DNA]</scope>
    <source>
        <strain evidence="2 3">CBS 129021</strain>
    </source>
</reference>
<gene>
    <name evidence="2" type="ORF">BCR38DRAFT_423265</name>
</gene>
<accession>A0A1Y2EA74</accession>
<evidence type="ECO:0000256" key="1">
    <source>
        <dbReference type="SAM" id="MobiDB-lite"/>
    </source>
</evidence>
<name>A0A1Y2EA74_9PEZI</name>
<dbReference type="EMBL" id="MCFJ01000003">
    <property type="protein sequence ID" value="ORY68442.1"/>
    <property type="molecule type" value="Genomic_DNA"/>
</dbReference>
<keyword evidence="3" id="KW-1185">Reference proteome</keyword>
<evidence type="ECO:0000313" key="2">
    <source>
        <dbReference type="EMBL" id="ORY68442.1"/>
    </source>
</evidence>
<feature type="region of interest" description="Disordered" evidence="1">
    <location>
        <begin position="32"/>
        <end position="66"/>
    </location>
</feature>
<dbReference type="AlphaFoldDB" id="A0A1Y2EA74"/>
<dbReference type="Proteomes" id="UP000193689">
    <property type="component" value="Unassembled WGS sequence"/>
</dbReference>
<evidence type="ECO:0000313" key="3">
    <source>
        <dbReference type="Proteomes" id="UP000193689"/>
    </source>
</evidence>